<sequence>MSRPMISKRSTALIALMSAAMAVSGCSTVSSSVSKLNPFDKAEKDKAKATQGQRISVIAFDQKVEAAEALKGTEFYLPDPAVQTEWRLPGGNAEQSVEHVDAGKAFEIAWRKGFGQKGNRKFHITAPPVATADRIYVMDGESTVSAIDAKTGSVDWRKDLRPSAGPGKGGFFGLGGVKNDRLGFGGGLALSPDNKLIVASGFRFVAQLDATTGTEAWRQTTSTPIHAAPTVVDGRVFVVSTDNELLTFNAGTGAPGWTYQALIEPARILSAPSVAVSGDTAVAGFASGELVALRAANGNDLWSEALSRASRTNALSEIRDIPGRPVIYKGDVFAVSHSGVFSATDLRTGQARWSLPITGITSPWAAGDVVYVVDKSGQVICVARESGSVYWIRDLNEGLGQSKRQKKKLAKHPRLWSTPILASGRLITVSSDGQAVALNPKTGATEKTLKIGAPVLLAPIAVGDTVYLVTDDAQLVAIR</sequence>
<dbReference type="InterPro" id="IPR011047">
    <property type="entry name" value="Quinoprotein_ADH-like_sf"/>
</dbReference>
<dbReference type="InterPro" id="IPR018391">
    <property type="entry name" value="PQQ_b-propeller_rpt"/>
</dbReference>
<evidence type="ECO:0000313" key="4">
    <source>
        <dbReference type="Proteomes" id="UP000056905"/>
    </source>
</evidence>
<dbReference type="EMBL" id="CP013002">
    <property type="protein sequence ID" value="ALL13314.1"/>
    <property type="molecule type" value="Genomic_DNA"/>
</dbReference>
<dbReference type="Pfam" id="PF13360">
    <property type="entry name" value="PQQ_2"/>
    <property type="match status" value="3"/>
</dbReference>
<proteinExistence type="predicted"/>
<dbReference type="InterPro" id="IPR015943">
    <property type="entry name" value="WD40/YVTN_repeat-like_dom_sf"/>
</dbReference>
<feature type="domain" description="Pyrrolo-quinoline quinone repeat" evidence="2">
    <location>
        <begin position="108"/>
        <end position="161"/>
    </location>
</feature>
<dbReference type="OrthoDB" id="5290752at2"/>
<accession>A0A0N7JHG3</accession>
<dbReference type="Gene3D" id="2.130.10.10">
    <property type="entry name" value="YVTN repeat-like/Quinoprotein amine dehydrogenase"/>
    <property type="match status" value="1"/>
</dbReference>
<keyword evidence="4" id="KW-1185">Reference proteome</keyword>
<dbReference type="KEGG" id="chq:AQ619_08080"/>
<dbReference type="SUPFAM" id="SSF50998">
    <property type="entry name" value="Quinoprotein alcohol dehydrogenase-like"/>
    <property type="match status" value="2"/>
</dbReference>
<feature type="signal peptide" evidence="1">
    <location>
        <begin position="1"/>
        <end position="22"/>
    </location>
</feature>
<evidence type="ECO:0000256" key="1">
    <source>
        <dbReference type="SAM" id="SignalP"/>
    </source>
</evidence>
<dbReference type="PROSITE" id="PS51257">
    <property type="entry name" value="PROKAR_LIPOPROTEIN"/>
    <property type="match status" value="1"/>
</dbReference>
<evidence type="ECO:0000313" key="3">
    <source>
        <dbReference type="EMBL" id="ALL13314.1"/>
    </source>
</evidence>
<dbReference type="STRING" id="69395.AQ619_08080"/>
<dbReference type="InterPro" id="IPR002372">
    <property type="entry name" value="PQQ_rpt_dom"/>
</dbReference>
<feature type="domain" description="Pyrrolo-quinoline quinone repeat" evidence="2">
    <location>
        <begin position="183"/>
        <end position="392"/>
    </location>
</feature>
<dbReference type="SMART" id="SM00564">
    <property type="entry name" value="PQQ"/>
    <property type="match status" value="7"/>
</dbReference>
<organism evidence="3 4">
    <name type="scientific">Caulobacter henricii</name>
    <dbReference type="NCBI Taxonomy" id="69395"/>
    <lineage>
        <taxon>Bacteria</taxon>
        <taxon>Pseudomonadati</taxon>
        <taxon>Pseudomonadota</taxon>
        <taxon>Alphaproteobacteria</taxon>
        <taxon>Caulobacterales</taxon>
        <taxon>Caulobacteraceae</taxon>
        <taxon>Caulobacter</taxon>
    </lineage>
</organism>
<dbReference type="Proteomes" id="UP000056905">
    <property type="component" value="Chromosome"/>
</dbReference>
<feature type="domain" description="Pyrrolo-quinoline quinone repeat" evidence="2">
    <location>
        <begin position="416"/>
        <end position="478"/>
    </location>
</feature>
<dbReference type="PANTHER" id="PTHR34512">
    <property type="entry name" value="CELL SURFACE PROTEIN"/>
    <property type="match status" value="1"/>
</dbReference>
<name>A0A0N7JHG3_9CAUL</name>
<keyword evidence="1" id="KW-0732">Signal</keyword>
<protein>
    <submittedName>
        <fullName evidence="3">Dehydrogenase</fullName>
    </submittedName>
</protein>
<reference evidence="3 4" key="1">
    <citation type="submission" date="2015-10" db="EMBL/GenBank/DDBJ databases">
        <title>Conservation of the essential genome among Caulobacter and Brevundimonas species.</title>
        <authorList>
            <person name="Scott D."/>
            <person name="Ely B."/>
        </authorList>
    </citation>
    <scope>NUCLEOTIDE SEQUENCE [LARGE SCALE GENOMIC DNA]</scope>
    <source>
        <strain evidence="3 4">CB4</strain>
    </source>
</reference>
<dbReference type="RefSeq" id="WP_062146191.1">
    <property type="nucleotide sequence ID" value="NZ_CP013002.1"/>
</dbReference>
<dbReference type="PANTHER" id="PTHR34512:SF30">
    <property type="entry name" value="OUTER MEMBRANE PROTEIN ASSEMBLY FACTOR BAMB"/>
    <property type="match status" value="1"/>
</dbReference>
<feature type="chain" id="PRO_5006014193" evidence="1">
    <location>
        <begin position="23"/>
        <end position="479"/>
    </location>
</feature>
<gene>
    <name evidence="3" type="ORF">AQ619_08080</name>
</gene>
<evidence type="ECO:0000259" key="2">
    <source>
        <dbReference type="Pfam" id="PF13360"/>
    </source>
</evidence>
<dbReference type="AlphaFoldDB" id="A0A0N7JHG3"/>